<evidence type="ECO:0000256" key="1">
    <source>
        <dbReference type="SAM" id="Phobius"/>
    </source>
</evidence>
<feature type="transmembrane region" description="Helical" evidence="1">
    <location>
        <begin position="12"/>
        <end position="37"/>
    </location>
</feature>
<comment type="caution">
    <text evidence="3">The sequence shown here is derived from an EMBL/GenBank/DDBJ whole genome shotgun (WGS) entry which is preliminary data.</text>
</comment>
<protein>
    <submittedName>
        <fullName evidence="3">Phospholipase</fullName>
    </submittedName>
</protein>
<organism evidence="3 4">
    <name type="scientific">Nostoc minutum NIES-26</name>
    <dbReference type="NCBI Taxonomy" id="1844469"/>
    <lineage>
        <taxon>Bacteria</taxon>
        <taxon>Bacillati</taxon>
        <taxon>Cyanobacteriota</taxon>
        <taxon>Cyanophyceae</taxon>
        <taxon>Nostocales</taxon>
        <taxon>Nostocaceae</taxon>
        <taxon>Nostoc</taxon>
    </lineage>
</organism>
<keyword evidence="1" id="KW-1133">Transmembrane helix</keyword>
<keyword evidence="1" id="KW-0812">Transmembrane</keyword>
<dbReference type="PANTHER" id="PTHR12277:SF81">
    <property type="entry name" value="PROTEIN ABHD13"/>
    <property type="match status" value="1"/>
</dbReference>
<dbReference type="AlphaFoldDB" id="A0A367S3Z0"/>
<gene>
    <name evidence="3" type="ORF">A6770_07960</name>
</gene>
<dbReference type="Proteomes" id="UP000252107">
    <property type="component" value="Unassembled WGS sequence"/>
</dbReference>
<reference evidence="3" key="1">
    <citation type="submission" date="2016-04" db="EMBL/GenBank/DDBJ databases">
        <authorList>
            <person name="Tabuchi Yagui T.R."/>
        </authorList>
    </citation>
    <scope>NUCLEOTIDE SEQUENCE [LARGE SCALE GENOMIC DNA]</scope>
    <source>
        <strain evidence="3">NIES-26</strain>
    </source>
</reference>
<dbReference type="PANTHER" id="PTHR12277">
    <property type="entry name" value="ALPHA/BETA HYDROLASE DOMAIN-CONTAINING PROTEIN"/>
    <property type="match status" value="1"/>
</dbReference>
<keyword evidence="1" id="KW-0472">Membrane</keyword>
<dbReference type="PRINTS" id="PR00111">
    <property type="entry name" value="ABHYDROLASE"/>
</dbReference>
<feature type="domain" description="Serine aminopeptidase S33" evidence="2">
    <location>
        <begin position="91"/>
        <end position="201"/>
    </location>
</feature>
<dbReference type="Pfam" id="PF12146">
    <property type="entry name" value="Hydrolase_4"/>
    <property type="match status" value="1"/>
</dbReference>
<dbReference type="InterPro" id="IPR000073">
    <property type="entry name" value="AB_hydrolase_1"/>
</dbReference>
<proteinExistence type="predicted"/>
<dbReference type="SUPFAM" id="SSF53474">
    <property type="entry name" value="alpha/beta-Hydrolases"/>
    <property type="match status" value="1"/>
</dbReference>
<keyword evidence="4" id="KW-1185">Reference proteome</keyword>
<sequence>MTINKLQLATQLGLQLLLLLGIVAAIAYLAICLYLFVQQPRYIFFPSRVIEKTPEFFNLPYEDVYLPVLTKSGTVEHIHGWWIESNQPDARVLLYLHGNGINIGANISHTNRFYQLGFSVLLIDYRGYGRSEGLFPNEKRVYQDAVTAWNYLVHQRQIPPNQIFLYGHSLGGAIAIDLAVKLPEVAGLIVESSFTSIRELIAYRNLFQIFPVDSILTQRFESIKKLPQLKTPVLIIHGTADSTVPSFMSQKLYAAAPEPKTLILVPGAEHNDVAVVAETEYLQWVKSFVQQVDARRLSNIIQ</sequence>
<dbReference type="Gene3D" id="3.40.50.1820">
    <property type="entry name" value="alpha/beta hydrolase"/>
    <property type="match status" value="1"/>
</dbReference>
<evidence type="ECO:0000313" key="3">
    <source>
        <dbReference type="EMBL" id="RCJ42142.1"/>
    </source>
</evidence>
<dbReference type="InterPro" id="IPR022742">
    <property type="entry name" value="Hydrolase_4"/>
</dbReference>
<dbReference type="EMBL" id="LXQD01000012">
    <property type="protein sequence ID" value="RCJ42142.1"/>
    <property type="molecule type" value="Genomic_DNA"/>
</dbReference>
<evidence type="ECO:0000313" key="4">
    <source>
        <dbReference type="Proteomes" id="UP000252107"/>
    </source>
</evidence>
<dbReference type="InterPro" id="IPR029058">
    <property type="entry name" value="AB_hydrolase_fold"/>
</dbReference>
<accession>A0A367S3Z0</accession>
<evidence type="ECO:0000259" key="2">
    <source>
        <dbReference type="Pfam" id="PF12146"/>
    </source>
</evidence>
<name>A0A367S3Z0_9NOSO</name>